<dbReference type="Proteomes" id="UP000541352">
    <property type="component" value="Unassembled WGS sequence"/>
</dbReference>
<name>A0A7W6ETN3_9BACT</name>
<evidence type="ECO:0000313" key="1">
    <source>
        <dbReference type="EMBL" id="MBB3841918.1"/>
    </source>
</evidence>
<comment type="caution">
    <text evidence="1">The sequence shown here is derived from an EMBL/GenBank/DDBJ whole genome shotgun (WGS) entry which is preliminary data.</text>
</comment>
<protein>
    <submittedName>
        <fullName evidence="1">Uncharacterized protein</fullName>
    </submittedName>
</protein>
<dbReference type="RefSeq" id="WP_183979902.1">
    <property type="nucleotide sequence ID" value="NZ_JACIBY010000022.1"/>
</dbReference>
<accession>A0A7W6ETN3</accession>
<dbReference type="EMBL" id="JACIBY010000022">
    <property type="protein sequence ID" value="MBB3841918.1"/>
    <property type="molecule type" value="Genomic_DNA"/>
</dbReference>
<evidence type="ECO:0000313" key="2">
    <source>
        <dbReference type="Proteomes" id="UP000541352"/>
    </source>
</evidence>
<organism evidence="1 2">
    <name type="scientific">Runella defluvii</name>
    <dbReference type="NCBI Taxonomy" id="370973"/>
    <lineage>
        <taxon>Bacteria</taxon>
        <taxon>Pseudomonadati</taxon>
        <taxon>Bacteroidota</taxon>
        <taxon>Cytophagia</taxon>
        <taxon>Cytophagales</taxon>
        <taxon>Spirosomataceae</taxon>
        <taxon>Runella</taxon>
    </lineage>
</organism>
<proteinExistence type="predicted"/>
<gene>
    <name evidence="1" type="ORF">FHS57_005947</name>
</gene>
<keyword evidence="2" id="KW-1185">Reference proteome</keyword>
<dbReference type="AlphaFoldDB" id="A0A7W6ETN3"/>
<sequence length="126" mass="14198">MKQLTILGIVLLSFQAMAQKKESCCSEDAAMACKLTSAEFKERKATIIENLKKEIVETVELKNGMKYAFKDSDETIAMLADFIKTERQCCDFFNFGLSVSAQKKYVYLELTGPKGVKDFIKSELSL</sequence>
<reference evidence="1 2" key="1">
    <citation type="submission" date="2020-08" db="EMBL/GenBank/DDBJ databases">
        <title>Genomic Encyclopedia of Type Strains, Phase IV (KMG-IV): sequencing the most valuable type-strain genomes for metagenomic binning, comparative biology and taxonomic classification.</title>
        <authorList>
            <person name="Goeker M."/>
        </authorList>
    </citation>
    <scope>NUCLEOTIDE SEQUENCE [LARGE SCALE GENOMIC DNA]</scope>
    <source>
        <strain evidence="1 2">DSM 17976</strain>
    </source>
</reference>